<dbReference type="Gene3D" id="3.80.10.10">
    <property type="entry name" value="Ribonuclease Inhibitor"/>
    <property type="match status" value="1"/>
</dbReference>
<dbReference type="RefSeq" id="XP_033445560.1">
    <property type="nucleotide sequence ID" value="XM_033593583.1"/>
</dbReference>
<evidence type="ECO:0000313" key="2">
    <source>
        <dbReference type="Proteomes" id="UP000800082"/>
    </source>
</evidence>
<name>A0A6A5RDK2_9PLEO</name>
<keyword evidence="2" id="KW-1185">Reference proteome</keyword>
<evidence type="ECO:0008006" key="3">
    <source>
        <dbReference type="Google" id="ProtNLM"/>
    </source>
</evidence>
<dbReference type="SUPFAM" id="SSF52047">
    <property type="entry name" value="RNI-like"/>
    <property type="match status" value="1"/>
</dbReference>
<dbReference type="EMBL" id="ML978985">
    <property type="protein sequence ID" value="KAF1925308.1"/>
    <property type="molecule type" value="Genomic_DNA"/>
</dbReference>
<proteinExistence type="predicted"/>
<accession>A0A6A5RDK2</accession>
<dbReference type="AlphaFoldDB" id="A0A6A5RDK2"/>
<dbReference type="Proteomes" id="UP000800082">
    <property type="component" value="Unassembled WGS sequence"/>
</dbReference>
<dbReference type="GeneID" id="54351251"/>
<organism evidence="1 2">
    <name type="scientific">Didymella exigua CBS 183.55</name>
    <dbReference type="NCBI Taxonomy" id="1150837"/>
    <lineage>
        <taxon>Eukaryota</taxon>
        <taxon>Fungi</taxon>
        <taxon>Dikarya</taxon>
        <taxon>Ascomycota</taxon>
        <taxon>Pezizomycotina</taxon>
        <taxon>Dothideomycetes</taxon>
        <taxon>Pleosporomycetidae</taxon>
        <taxon>Pleosporales</taxon>
        <taxon>Pleosporineae</taxon>
        <taxon>Didymellaceae</taxon>
        <taxon>Didymella</taxon>
    </lineage>
</organism>
<dbReference type="InterPro" id="IPR032675">
    <property type="entry name" value="LRR_dom_sf"/>
</dbReference>
<protein>
    <recommendedName>
        <fullName evidence="3">F-box domain-containing protein</fullName>
    </recommendedName>
</protein>
<gene>
    <name evidence="1" type="ORF">M421DRAFT_423859</name>
</gene>
<evidence type="ECO:0000313" key="1">
    <source>
        <dbReference type="EMBL" id="KAF1925308.1"/>
    </source>
</evidence>
<sequence length="530" mass="61251">MTGFEDLNDDVLYLILDYLYLERASALRRLRLTSSRLKEFAEAVAHRSISLVDDVVHDQFTYRLAERLTDPTDKLCHYVRDLLVVNFKGDAESYCLNNILIAKCLEHVQRLDSFSWDSDTPIPGKTLDVLRQRFPRAQLYANIRTIDMRLLSTTQLHRLDISVPCLDLSNEYSISFFGVFKQALLRLVSLCHLGIDTHYNANFGKREGRALDRLQLPFEPGDKLPSLVSLALRSKSYAFDTDHCKMLHAAMDCDKVQRLIIGSPNPGNFFQVFNGHLPRLTHLDVSYTSIKDDPRHRRLESLSIFVAGLVSLKSFVFRCNNLDLRADFARLLAVRHGPTLVRLSLQAIQENVEGPSFAGNIRTFLWKFTDLQLLDMAFPSIRSCHRCPDCEDYQWGEAKHFSFVPPLPSLRGVHLSIRAPLLDRSLYASIDKHAHCTICHLWTTFVEHPESQLETLGIRFWRWAMNGRQPCVEELIYDTVRLRGELSVKIRHHREIPVVIYKEVWDPWDRQKFVAFEVAKDKREAGIQML</sequence>
<dbReference type="OrthoDB" id="3556572at2759"/>
<reference evidence="1" key="1">
    <citation type="journal article" date="2020" name="Stud. Mycol.">
        <title>101 Dothideomycetes genomes: a test case for predicting lifestyles and emergence of pathogens.</title>
        <authorList>
            <person name="Haridas S."/>
            <person name="Albert R."/>
            <person name="Binder M."/>
            <person name="Bloem J."/>
            <person name="Labutti K."/>
            <person name="Salamov A."/>
            <person name="Andreopoulos B."/>
            <person name="Baker S."/>
            <person name="Barry K."/>
            <person name="Bills G."/>
            <person name="Bluhm B."/>
            <person name="Cannon C."/>
            <person name="Castanera R."/>
            <person name="Culley D."/>
            <person name="Daum C."/>
            <person name="Ezra D."/>
            <person name="Gonzalez J."/>
            <person name="Henrissat B."/>
            <person name="Kuo A."/>
            <person name="Liang C."/>
            <person name="Lipzen A."/>
            <person name="Lutzoni F."/>
            <person name="Magnuson J."/>
            <person name="Mondo S."/>
            <person name="Nolan M."/>
            <person name="Ohm R."/>
            <person name="Pangilinan J."/>
            <person name="Park H.-J."/>
            <person name="Ramirez L."/>
            <person name="Alfaro M."/>
            <person name="Sun H."/>
            <person name="Tritt A."/>
            <person name="Yoshinaga Y."/>
            <person name="Zwiers L.-H."/>
            <person name="Turgeon B."/>
            <person name="Goodwin S."/>
            <person name="Spatafora J."/>
            <person name="Crous P."/>
            <person name="Grigoriev I."/>
        </authorList>
    </citation>
    <scope>NUCLEOTIDE SEQUENCE</scope>
    <source>
        <strain evidence="1">CBS 183.55</strain>
    </source>
</reference>